<feature type="domain" description="SUF system FeS cluster assembly SufBD core" evidence="1">
    <location>
        <begin position="24"/>
        <end position="178"/>
    </location>
</feature>
<evidence type="ECO:0000259" key="1">
    <source>
        <dbReference type="Pfam" id="PF01458"/>
    </source>
</evidence>
<dbReference type="InterPro" id="IPR000825">
    <property type="entry name" value="SUF_FeS_clus_asmbl_SufBD_core"/>
</dbReference>
<dbReference type="EMBL" id="LCOY01000058">
    <property type="protein sequence ID" value="KKU86332.1"/>
    <property type="molecule type" value="Genomic_DNA"/>
</dbReference>
<gene>
    <name evidence="2" type="ORF">UY16_C0058G0003</name>
</gene>
<comment type="caution">
    <text evidence="2">The sequence shown here is derived from an EMBL/GenBank/DDBJ whole genome shotgun (WGS) entry which is preliminary data.</text>
</comment>
<dbReference type="GO" id="GO:0016226">
    <property type="term" value="P:iron-sulfur cluster assembly"/>
    <property type="evidence" value="ECO:0007669"/>
    <property type="project" value="InterPro"/>
</dbReference>
<reference evidence="2 3" key="1">
    <citation type="journal article" date="2015" name="Nature">
        <title>rRNA introns, odd ribosomes, and small enigmatic genomes across a large radiation of phyla.</title>
        <authorList>
            <person name="Brown C.T."/>
            <person name="Hug L.A."/>
            <person name="Thomas B.C."/>
            <person name="Sharon I."/>
            <person name="Castelle C.J."/>
            <person name="Singh A."/>
            <person name="Wilkins M.J."/>
            <person name="Williams K.H."/>
            <person name="Banfield J.F."/>
        </authorList>
    </citation>
    <scope>NUCLEOTIDE SEQUENCE [LARGE SCALE GENOMIC DNA]</scope>
</reference>
<dbReference type="PANTHER" id="PTHR43575:SF1">
    <property type="entry name" value="PROTEIN ABCI7, CHLOROPLASTIC"/>
    <property type="match status" value="1"/>
</dbReference>
<dbReference type="Proteomes" id="UP000034739">
    <property type="component" value="Unassembled WGS sequence"/>
</dbReference>
<dbReference type="Pfam" id="PF01458">
    <property type="entry name" value="SUFBD_core"/>
    <property type="match status" value="1"/>
</dbReference>
<organism evidence="2 3">
    <name type="scientific">Candidatus Gottesmanbacteria bacterium GW2011_GWA2_47_9</name>
    <dbReference type="NCBI Taxonomy" id="1618445"/>
    <lineage>
        <taxon>Bacteria</taxon>
        <taxon>Candidatus Gottesmaniibacteriota</taxon>
    </lineage>
</organism>
<dbReference type="InterPro" id="IPR055346">
    <property type="entry name" value="Fe-S_cluster_assembly_SufBD"/>
</dbReference>
<name>A0A0G1TWV2_9BACT</name>
<dbReference type="SUPFAM" id="SSF101960">
    <property type="entry name" value="Stabilizer of iron transporter SufD"/>
    <property type="match status" value="1"/>
</dbReference>
<dbReference type="PANTHER" id="PTHR43575">
    <property type="entry name" value="PROTEIN ABCI7, CHLOROPLASTIC"/>
    <property type="match status" value="1"/>
</dbReference>
<dbReference type="AlphaFoldDB" id="A0A0G1TWV2"/>
<protein>
    <recommendedName>
        <fullName evidence="1">SUF system FeS cluster assembly SufBD core domain-containing protein</fullName>
    </recommendedName>
</protein>
<sequence length="204" mass="21891">MKKIDIQEIPEGDSRFEYTIGSGDNLTLFLLSLGRKDASVEATIRLAGRGATASIVGIVVGHGESKIKLHTLQHHMAPETTSNLLVKTVLTDSATCMYDGGIFVEKKAQKTDAYQRNENLLLSEGAHAQSKPSLEILANDVRCTHGATVGKIPEDQLWYLATRGIGKKRGQGLIVSGFLGSALVSIDDTSVVESIKERIASSLA</sequence>
<dbReference type="InterPro" id="IPR037284">
    <property type="entry name" value="SUF_FeS_clus_asmbl_SufBD_sf"/>
</dbReference>
<evidence type="ECO:0000313" key="3">
    <source>
        <dbReference type="Proteomes" id="UP000034739"/>
    </source>
</evidence>
<dbReference type="PATRIC" id="fig|1618445.3.peg.1156"/>
<accession>A0A0G1TWV2</accession>
<evidence type="ECO:0000313" key="2">
    <source>
        <dbReference type="EMBL" id="KKU86332.1"/>
    </source>
</evidence>
<proteinExistence type="predicted"/>